<dbReference type="Proteomes" id="UP000292648">
    <property type="component" value="Unassembled WGS sequence"/>
</dbReference>
<dbReference type="NCBIfam" id="TIGR03891">
    <property type="entry name" value="thiopep_ocin"/>
    <property type="match status" value="1"/>
</dbReference>
<proteinExistence type="predicted"/>
<dbReference type="Pfam" id="PF14028">
    <property type="entry name" value="Lant_dehydr_C"/>
    <property type="match status" value="1"/>
</dbReference>
<evidence type="ECO:0008006" key="5">
    <source>
        <dbReference type="Google" id="ProtNLM"/>
    </source>
</evidence>
<dbReference type="EMBL" id="SEHH01000147">
    <property type="protein sequence ID" value="TBX37563.1"/>
    <property type="molecule type" value="Genomic_DNA"/>
</dbReference>
<gene>
    <name evidence="3" type="ORF">EUZ87_15675</name>
</gene>
<dbReference type="AlphaFoldDB" id="A0A4Q9XXW1"/>
<feature type="domain" description="Thiopeptide-type bacteriocin biosynthesis" evidence="2">
    <location>
        <begin position="741"/>
        <end position="985"/>
    </location>
</feature>
<evidence type="ECO:0000259" key="2">
    <source>
        <dbReference type="Pfam" id="PF14028"/>
    </source>
</evidence>
<evidence type="ECO:0000313" key="4">
    <source>
        <dbReference type="Proteomes" id="UP000292648"/>
    </source>
</evidence>
<dbReference type="InterPro" id="IPR023809">
    <property type="entry name" value="Thiopep_bacteriocin_synth_dom"/>
</dbReference>
<dbReference type="Pfam" id="PF04738">
    <property type="entry name" value="Lant_dehydr_N"/>
    <property type="match status" value="1"/>
</dbReference>
<feature type="domain" description="Lantibiotic dehydratase N-terminal" evidence="1">
    <location>
        <begin position="37"/>
        <end position="667"/>
    </location>
</feature>
<organism evidence="3 4">
    <name type="scientific">Lactiplantibacillus paraplantarum</name>
    <dbReference type="NCBI Taxonomy" id="60520"/>
    <lineage>
        <taxon>Bacteria</taxon>
        <taxon>Bacillati</taxon>
        <taxon>Bacillota</taxon>
        <taxon>Bacilli</taxon>
        <taxon>Lactobacillales</taxon>
        <taxon>Lactobacillaceae</taxon>
        <taxon>Lactiplantibacillus</taxon>
    </lineage>
</organism>
<name>A0A4Q9XXW1_9LACO</name>
<protein>
    <recommendedName>
        <fullName evidence="5">Nisin biosynthesis protein NisB</fullName>
    </recommendedName>
</protein>
<comment type="caution">
    <text evidence="3">The sequence shown here is derived from an EMBL/GenBank/DDBJ whole genome shotgun (WGS) entry which is preliminary data.</text>
</comment>
<sequence>MYKVGTYFLVRTPLLSLQDFKNLSNKSKSPETILMESPVINEAVNFASPSLLKSVSLERAESRSPKKKRQVKVSLNKYLNRLCTRPTPFGYFAAIGTGRFCEKETLQKFNVLKQKRVAADLQWVYYIVDFFEKNISQYPAIQIQSNNALAKVMDFYLLDTKTNLGLTKDRNDQVESIMIKRTILLDFVLDYLKFGHSFQNTVEAMQDKFTIADSKKCAGYLQQLINQEIVVSELRPQLTIGVDGFKQLLQQLNKQVKSPILDELNMINRKIDQYAKIPIGQGNKELNELRAEMSKVHTNKHYLKIDVGYVNQLETSMSVKTSIKKALEILDDLSKDTATQENIKKYHGRFIERFGYEQLVPLQVLIDESLGLGFPTEYGSEPTEPETIRNKEIDALLLKKMMNAQLSGSPIRISKSDLTNISTVQGQHQLSGELYCTFHEDEAPFLEVDGLSLSPSAGSTGGRFYDLLSNDFTKNTLKMRKSSLKQRFNTTEFVELSEIPAFGSGANVAENNSIVNSKLNLRGTTSIDDVTVNDIYVGANSDQLYFYSCSKKSRVEFVSNNMFNYQNGTRLLRLLREISQYNLHMITPPTFSILDQFDYSPAVWYEEVMLRPAEWNLNSKNVSADRSTFDELFKEWKSRVKLPRYVRLKFADYITYVDTNNLEHIEIIREELKRIGRVQFLEDTYELNGNGNSNFIDQTGQSYANELVVPFVNEDIIQQKLEYVPKNVFNVKSDSDELASWLYVSLQVPDKKQQEFITNILPSLKEEVIKNHEWFFIRYEDQGIGSIRVRIKADMDDNLGGLYQSFITWYSSKTGVVGNFEILPYKKELFRYGGNDVFNMVHQVFWMDSELSRHILASQTELSLTELLALSFIKMFVELDYPYSKDINLMNNLVDRYAFSHELHSRGSVLVHAAIQLLDSTASTDWISKEDLEILTQENNLINRIISTKNLTSGRSRIIGSLMHMRCNRIFGINNMSEKKTMATVRTILTSLPFKNFIGIDENAK</sequence>
<evidence type="ECO:0000313" key="3">
    <source>
        <dbReference type="EMBL" id="TBX37563.1"/>
    </source>
</evidence>
<accession>A0A4Q9XXW1</accession>
<evidence type="ECO:0000259" key="1">
    <source>
        <dbReference type="Pfam" id="PF04738"/>
    </source>
</evidence>
<dbReference type="InterPro" id="IPR006827">
    <property type="entry name" value="Lant_deHydtase_N"/>
</dbReference>
<reference evidence="3 4" key="1">
    <citation type="submission" date="2019-01" db="EMBL/GenBank/DDBJ databases">
        <title>Draft genome sequence of Lactobacillus paraplantarum OSY-TC318, a Producer of the novel lantibiotic Paraplantaracin TC318.</title>
        <authorList>
            <person name="Hussein W.E."/>
            <person name="Huang E."/>
            <person name="Yousef A.E."/>
        </authorList>
    </citation>
    <scope>NUCLEOTIDE SEQUENCE [LARGE SCALE GENOMIC DNA]</scope>
    <source>
        <strain evidence="3 4">OSY-TC318</strain>
    </source>
</reference>